<sequence>MEIIDQGTSPSSRNDIRICDKCKHIRVKSMLSKIKKIAPDVEVKVACKSYCGPCAKYPFIFINGRYIKASTEDEAIEKARQYLK</sequence>
<accession>A0AA95JEE7</accession>
<dbReference type="EMBL" id="CP119317">
    <property type="protein sequence ID" value="WEK53184.1"/>
    <property type="molecule type" value="Genomic_DNA"/>
</dbReference>
<dbReference type="InterPro" id="IPR009910">
    <property type="entry name" value="DUF1450"/>
</dbReference>
<keyword evidence="2" id="KW-1185">Reference proteome</keyword>
<evidence type="ECO:0000313" key="2">
    <source>
        <dbReference type="Proteomes" id="UP001178662"/>
    </source>
</evidence>
<organism evidence="1 2">
    <name type="scientific">Candidatus Cohnella colombiensis</name>
    <dbReference type="NCBI Taxonomy" id="3121368"/>
    <lineage>
        <taxon>Bacteria</taxon>
        <taxon>Bacillati</taxon>
        <taxon>Bacillota</taxon>
        <taxon>Bacilli</taxon>
        <taxon>Bacillales</taxon>
        <taxon>Paenibacillaceae</taxon>
        <taxon>Cohnella</taxon>
    </lineage>
</organism>
<dbReference type="AlphaFoldDB" id="A0AA95JEE7"/>
<dbReference type="Proteomes" id="UP001178662">
    <property type="component" value="Chromosome"/>
</dbReference>
<proteinExistence type="predicted"/>
<dbReference type="Pfam" id="PF07293">
    <property type="entry name" value="DUF1450"/>
    <property type="match status" value="1"/>
</dbReference>
<reference evidence="1" key="1">
    <citation type="submission" date="2023-03" db="EMBL/GenBank/DDBJ databases">
        <title>Andean soil-derived lignocellulolytic bacterial consortium as a source of novel taxa and putative plastic-active enzymes.</title>
        <authorList>
            <person name="Diaz-Garcia L."/>
            <person name="Chuvochina M."/>
            <person name="Feuerriegel G."/>
            <person name="Bunk B."/>
            <person name="Sproer C."/>
            <person name="Streit W.R."/>
            <person name="Rodriguez L.M."/>
            <person name="Overmann J."/>
            <person name="Jimenez D.J."/>
        </authorList>
    </citation>
    <scope>NUCLEOTIDE SEQUENCE</scope>
    <source>
        <strain evidence="1">MAG 2441</strain>
    </source>
</reference>
<gene>
    <name evidence="1" type="ORF">P0Y55_11325</name>
</gene>
<name>A0AA95JEE7_9BACL</name>
<evidence type="ECO:0000313" key="1">
    <source>
        <dbReference type="EMBL" id="WEK53184.1"/>
    </source>
</evidence>
<protein>
    <submittedName>
        <fullName evidence="1">DUF1450 domain-containing protein</fullName>
    </submittedName>
</protein>